<dbReference type="AlphaFoldDB" id="A0AA39UAQ0"/>
<protein>
    <submittedName>
        <fullName evidence="1">Uncharacterized protein</fullName>
    </submittedName>
</protein>
<comment type="caution">
    <text evidence="1">The sequence shown here is derived from an EMBL/GenBank/DDBJ whole genome shotgun (WGS) entry which is preliminary data.</text>
</comment>
<proteinExistence type="predicted"/>
<sequence length="215" mass="24492">MSVDAKILQLVCTENKLYLDRDDWEWNGKFEQISSFRSRLNGHWIDVFNPSVRSTISVGPLNKFQTYSFRTAELCTTTAMLYERLKNHLASLPQVVQSATFPYHTSGGMSCFVCERGDSNTANQLHTLDEARCIRCPRVILSQLSGPGLIRHCSAHLLHDPAFRDVDACRFCLNNTGACTIRLYRHRKVDKIDLKKSECPLMISVKLARCEMSTE</sequence>
<dbReference type="Proteomes" id="UP001175227">
    <property type="component" value="Unassembled WGS sequence"/>
</dbReference>
<name>A0AA39UAQ0_9AGAR</name>
<gene>
    <name evidence="1" type="ORF">IW261DRAFT_1336670</name>
</gene>
<keyword evidence="2" id="KW-1185">Reference proteome</keyword>
<evidence type="ECO:0000313" key="2">
    <source>
        <dbReference type="Proteomes" id="UP001175227"/>
    </source>
</evidence>
<reference evidence="1" key="1">
    <citation type="submission" date="2023-06" db="EMBL/GenBank/DDBJ databases">
        <authorList>
            <consortium name="Lawrence Berkeley National Laboratory"/>
            <person name="Ahrendt S."/>
            <person name="Sahu N."/>
            <person name="Indic B."/>
            <person name="Wong-Bajracharya J."/>
            <person name="Merenyi Z."/>
            <person name="Ke H.-M."/>
            <person name="Monk M."/>
            <person name="Kocsube S."/>
            <person name="Drula E."/>
            <person name="Lipzen A."/>
            <person name="Balint B."/>
            <person name="Henrissat B."/>
            <person name="Andreopoulos B."/>
            <person name="Martin F.M."/>
            <person name="Harder C.B."/>
            <person name="Rigling D."/>
            <person name="Ford K.L."/>
            <person name="Foster G.D."/>
            <person name="Pangilinan J."/>
            <person name="Papanicolaou A."/>
            <person name="Barry K."/>
            <person name="LaButti K."/>
            <person name="Viragh M."/>
            <person name="Koriabine M."/>
            <person name="Yan M."/>
            <person name="Riley R."/>
            <person name="Champramary S."/>
            <person name="Plett K.L."/>
            <person name="Tsai I.J."/>
            <person name="Slot J."/>
            <person name="Sipos G."/>
            <person name="Plett J."/>
            <person name="Nagy L.G."/>
            <person name="Grigoriev I.V."/>
        </authorList>
    </citation>
    <scope>NUCLEOTIDE SEQUENCE</scope>
    <source>
        <strain evidence="1">ICMP 16352</strain>
    </source>
</reference>
<dbReference type="EMBL" id="JAUEPR010000011">
    <property type="protein sequence ID" value="KAK0479503.1"/>
    <property type="molecule type" value="Genomic_DNA"/>
</dbReference>
<accession>A0AA39UAQ0</accession>
<evidence type="ECO:0000313" key="1">
    <source>
        <dbReference type="EMBL" id="KAK0479503.1"/>
    </source>
</evidence>
<organism evidence="1 2">
    <name type="scientific">Armillaria novae-zelandiae</name>
    <dbReference type="NCBI Taxonomy" id="153914"/>
    <lineage>
        <taxon>Eukaryota</taxon>
        <taxon>Fungi</taxon>
        <taxon>Dikarya</taxon>
        <taxon>Basidiomycota</taxon>
        <taxon>Agaricomycotina</taxon>
        <taxon>Agaricomycetes</taxon>
        <taxon>Agaricomycetidae</taxon>
        <taxon>Agaricales</taxon>
        <taxon>Marasmiineae</taxon>
        <taxon>Physalacriaceae</taxon>
        <taxon>Armillaria</taxon>
    </lineage>
</organism>